<proteinExistence type="predicted"/>
<evidence type="ECO:0000313" key="3">
    <source>
        <dbReference type="Proteomes" id="UP000001915"/>
    </source>
</evidence>
<evidence type="ECO:0000259" key="1">
    <source>
        <dbReference type="PROSITE" id="PS50937"/>
    </source>
</evidence>
<dbReference type="Pfam" id="PF13411">
    <property type="entry name" value="MerR_1"/>
    <property type="match status" value="1"/>
</dbReference>
<dbReference type="STRING" id="526224.Bmur_1157"/>
<dbReference type="Gene3D" id="1.10.1660.10">
    <property type="match status" value="1"/>
</dbReference>
<dbReference type="GO" id="GO:0006355">
    <property type="term" value="P:regulation of DNA-templated transcription"/>
    <property type="evidence" value="ECO:0007669"/>
    <property type="project" value="InterPro"/>
</dbReference>
<dbReference type="eggNOG" id="COG0789">
    <property type="taxonomic scope" value="Bacteria"/>
</dbReference>
<dbReference type="Proteomes" id="UP000001915">
    <property type="component" value="Chromosome"/>
</dbReference>
<dbReference type="GO" id="GO:0003677">
    <property type="term" value="F:DNA binding"/>
    <property type="evidence" value="ECO:0007669"/>
    <property type="project" value="InterPro"/>
</dbReference>
<dbReference type="OrthoDB" id="307004at2"/>
<organism evidence="2 3">
    <name type="scientific">Brachyspira murdochii (strain ATCC 51284 / DSM 12563 / 56-150)</name>
    <name type="common">Serpulina murdochii</name>
    <dbReference type="NCBI Taxonomy" id="526224"/>
    <lineage>
        <taxon>Bacteria</taxon>
        <taxon>Pseudomonadati</taxon>
        <taxon>Spirochaetota</taxon>
        <taxon>Spirochaetia</taxon>
        <taxon>Brachyspirales</taxon>
        <taxon>Brachyspiraceae</taxon>
        <taxon>Brachyspira</taxon>
    </lineage>
</organism>
<dbReference type="HOGENOM" id="CLU_106188_0_0_12"/>
<reference evidence="2 3" key="1">
    <citation type="journal article" date="2010" name="Stand. Genomic Sci.">
        <title>Complete genome sequence of Brachyspira murdochii type strain (56-150).</title>
        <authorList>
            <person name="Pati A."/>
            <person name="Sikorski J."/>
            <person name="Gronow S."/>
            <person name="Munk C."/>
            <person name="Lapidus A."/>
            <person name="Copeland A."/>
            <person name="Glavina Del Tio T."/>
            <person name="Nolan M."/>
            <person name="Lucas S."/>
            <person name="Chen F."/>
            <person name="Tice H."/>
            <person name="Cheng J.F."/>
            <person name="Han C."/>
            <person name="Detter J.C."/>
            <person name="Bruce D."/>
            <person name="Tapia R."/>
            <person name="Goodwin L."/>
            <person name="Pitluck S."/>
            <person name="Liolios K."/>
            <person name="Ivanova N."/>
            <person name="Mavromatis K."/>
            <person name="Mikhailova N."/>
            <person name="Chen A."/>
            <person name="Palaniappan K."/>
            <person name="Land M."/>
            <person name="Hauser L."/>
            <person name="Chang Y.J."/>
            <person name="Jeffries C.D."/>
            <person name="Spring S."/>
            <person name="Rohde M."/>
            <person name="Goker M."/>
            <person name="Bristow J."/>
            <person name="Eisen J.A."/>
            <person name="Markowitz V."/>
            <person name="Hugenholtz P."/>
            <person name="Kyrpides N.C."/>
            <person name="Klenk H.P."/>
        </authorList>
    </citation>
    <scope>NUCLEOTIDE SEQUENCE [LARGE SCALE GENOMIC DNA]</scope>
    <source>
        <strain evidence="3">ATCC 51284 / DSM 12563 / 56-150</strain>
    </source>
</reference>
<dbReference type="CDD" id="cd00592">
    <property type="entry name" value="HTH_MerR-like"/>
    <property type="match status" value="1"/>
</dbReference>
<protein>
    <submittedName>
        <fullName evidence="2">Putative transcriptional regulator, MerR family</fullName>
    </submittedName>
</protein>
<dbReference type="InterPro" id="IPR000551">
    <property type="entry name" value="MerR-type_HTH_dom"/>
</dbReference>
<dbReference type="PROSITE" id="PS50937">
    <property type="entry name" value="HTH_MERR_2"/>
    <property type="match status" value="1"/>
</dbReference>
<evidence type="ECO:0000313" key="2">
    <source>
        <dbReference type="EMBL" id="ADG71251.1"/>
    </source>
</evidence>
<sequence length="227" mass="27004">MLNDKPVSYFIKNKRYILESRKNKNKNELIAIGNFLEILKDEEINNVTLKNLREWDNKNVLPAYRITHGPIREKVRYYSKEHIDIVREILRLKALGFEIPDIKKIIFDNIPECLIFVSKDILKKEEIKKMKGLIENINKKEADIIKAIIKNSKKEFYNNFNIDNLNDEYIKNLISQYKDSNLENKEDSNIISFILILISAFNCYDENNNIFDREKFSNYINDIAGRY</sequence>
<dbReference type="SUPFAM" id="SSF46955">
    <property type="entry name" value="Putative DNA-binding domain"/>
    <property type="match status" value="1"/>
</dbReference>
<dbReference type="AlphaFoldDB" id="D5U978"/>
<feature type="domain" description="HTH merR-type" evidence="1">
    <location>
        <begin position="76"/>
        <end position="108"/>
    </location>
</feature>
<dbReference type="RefSeq" id="WP_013113674.1">
    <property type="nucleotide sequence ID" value="NC_014150.1"/>
</dbReference>
<accession>D5U978</accession>
<dbReference type="EMBL" id="CP001959">
    <property type="protein sequence ID" value="ADG71251.1"/>
    <property type="molecule type" value="Genomic_DNA"/>
</dbReference>
<dbReference type="KEGG" id="brm:Bmur_1157"/>
<dbReference type="InterPro" id="IPR009061">
    <property type="entry name" value="DNA-bd_dom_put_sf"/>
</dbReference>
<gene>
    <name evidence="2" type="ordered locus">Bmur_1157</name>
</gene>
<name>D5U978_BRAM5</name>
<dbReference type="SMART" id="SM00422">
    <property type="entry name" value="HTH_MERR"/>
    <property type="match status" value="1"/>
</dbReference>